<evidence type="ECO:0000259" key="1">
    <source>
        <dbReference type="Pfam" id="PF24571"/>
    </source>
</evidence>
<dbReference type="PANTHER" id="PTHR11199:SF0">
    <property type="entry name" value="LD34181P-RELATED"/>
    <property type="match status" value="1"/>
</dbReference>
<organism evidence="2 3">
    <name type="scientific">Papaver nudicaule</name>
    <name type="common">Iceland poppy</name>
    <dbReference type="NCBI Taxonomy" id="74823"/>
    <lineage>
        <taxon>Eukaryota</taxon>
        <taxon>Viridiplantae</taxon>
        <taxon>Streptophyta</taxon>
        <taxon>Embryophyta</taxon>
        <taxon>Tracheophyta</taxon>
        <taxon>Spermatophyta</taxon>
        <taxon>Magnoliopsida</taxon>
        <taxon>Ranunculales</taxon>
        <taxon>Papaveraceae</taxon>
        <taxon>Papaveroideae</taxon>
        <taxon>Papaver</taxon>
    </lineage>
</organism>
<dbReference type="InterPro" id="IPR039662">
    <property type="entry name" value="Cohesin_Scc3/SA"/>
</dbReference>
<evidence type="ECO:0000313" key="3">
    <source>
        <dbReference type="Proteomes" id="UP001177140"/>
    </source>
</evidence>
<dbReference type="Proteomes" id="UP001177140">
    <property type="component" value="Unassembled WGS sequence"/>
</dbReference>
<feature type="domain" description="Cohesin subunit SCC3/SA HEAT-repeats" evidence="1">
    <location>
        <begin position="1"/>
        <end position="136"/>
    </location>
</feature>
<dbReference type="Pfam" id="PF24571">
    <property type="entry name" value="HEAT_SCC3-SA"/>
    <property type="match status" value="1"/>
</dbReference>
<keyword evidence="3" id="KW-1185">Reference proteome</keyword>
<dbReference type="GO" id="GO:0003682">
    <property type="term" value="F:chromatin binding"/>
    <property type="evidence" value="ECO:0007669"/>
    <property type="project" value="TreeGrafter"/>
</dbReference>
<dbReference type="InterPro" id="IPR056396">
    <property type="entry name" value="HEAT_SCC3-SA"/>
</dbReference>
<dbReference type="EMBL" id="JAJJMA010087513">
    <property type="protein sequence ID" value="MCL7029177.1"/>
    <property type="molecule type" value="Genomic_DNA"/>
</dbReference>
<protein>
    <recommendedName>
        <fullName evidence="1">Cohesin subunit SCC3/SA HEAT-repeats domain-containing protein</fullName>
    </recommendedName>
</protein>
<comment type="caution">
    <text evidence="2">The sequence shown here is derived from an EMBL/GenBank/DDBJ whole genome shotgun (WGS) entry which is preliminary data.</text>
</comment>
<name>A0AA41V2D0_PAPNU</name>
<dbReference type="PANTHER" id="PTHR11199">
    <property type="entry name" value="STROMAL ANTIGEN"/>
    <property type="match status" value="1"/>
</dbReference>
<sequence>MADKDKVTLLVEIILNMNLELYSLKRQEHNFEKVLQFIKEAFFKHGEKEPLRSCVKAMNYCSTDSRGELQDCAHTKLKELEDELLTKLKSTMKQVEEWDDDYSFLVNLKRLYELHLAKSVPFETLYEDFVRILEGSKIMDDE</sequence>
<dbReference type="GO" id="GO:0000785">
    <property type="term" value="C:chromatin"/>
    <property type="evidence" value="ECO:0007669"/>
    <property type="project" value="TreeGrafter"/>
</dbReference>
<proteinExistence type="predicted"/>
<dbReference type="AlphaFoldDB" id="A0AA41V2D0"/>
<dbReference type="GO" id="GO:0007062">
    <property type="term" value="P:sister chromatid cohesion"/>
    <property type="evidence" value="ECO:0007669"/>
    <property type="project" value="TreeGrafter"/>
</dbReference>
<dbReference type="GO" id="GO:0008278">
    <property type="term" value="C:cohesin complex"/>
    <property type="evidence" value="ECO:0007669"/>
    <property type="project" value="TreeGrafter"/>
</dbReference>
<dbReference type="GO" id="GO:0005634">
    <property type="term" value="C:nucleus"/>
    <property type="evidence" value="ECO:0007669"/>
    <property type="project" value="TreeGrafter"/>
</dbReference>
<feature type="non-terminal residue" evidence="2">
    <location>
        <position position="142"/>
    </location>
</feature>
<accession>A0AA41V2D0</accession>
<reference evidence="2" key="1">
    <citation type="submission" date="2022-03" db="EMBL/GenBank/DDBJ databases">
        <title>A functionally conserved STORR gene fusion in Papaver species that diverged 16.8 million years ago.</title>
        <authorList>
            <person name="Catania T."/>
        </authorList>
    </citation>
    <scope>NUCLEOTIDE SEQUENCE</scope>
    <source>
        <strain evidence="2">S-191538</strain>
    </source>
</reference>
<gene>
    <name evidence="2" type="ORF">MKW94_002911</name>
</gene>
<evidence type="ECO:0000313" key="2">
    <source>
        <dbReference type="EMBL" id="MCL7029177.1"/>
    </source>
</evidence>